<comment type="caution">
    <text evidence="13">The sequence shown here is derived from an EMBL/GenBank/DDBJ whole genome shotgun (WGS) entry which is preliminary data.</text>
</comment>
<dbReference type="AlphaFoldDB" id="A0A1E3VL15"/>
<proteinExistence type="predicted"/>
<dbReference type="STRING" id="1774970.AUC70_12475"/>
<evidence type="ECO:0000313" key="13">
    <source>
        <dbReference type="EMBL" id="ODR93646.1"/>
    </source>
</evidence>
<organism evidence="13 14">
    <name type="scientific">Methyloceanibacter stevinii</name>
    <dbReference type="NCBI Taxonomy" id="1774970"/>
    <lineage>
        <taxon>Bacteria</taxon>
        <taxon>Pseudomonadati</taxon>
        <taxon>Pseudomonadota</taxon>
        <taxon>Alphaproteobacteria</taxon>
        <taxon>Hyphomicrobiales</taxon>
        <taxon>Hyphomicrobiaceae</taxon>
        <taxon>Methyloceanibacter</taxon>
    </lineage>
</organism>
<keyword evidence="6" id="KW-0418">Kinase</keyword>
<dbReference type="Pfam" id="PF19279">
    <property type="entry name" value="YegS_C"/>
    <property type="match status" value="1"/>
</dbReference>
<keyword evidence="5" id="KW-0547">Nucleotide-binding</keyword>
<keyword evidence="10" id="KW-0594">Phospholipid biosynthesis</keyword>
<dbReference type="Gene3D" id="2.60.200.40">
    <property type="match status" value="1"/>
</dbReference>
<dbReference type="RefSeq" id="WP_083241660.1">
    <property type="nucleotide sequence ID" value="NZ_LPWE01000014.1"/>
</dbReference>
<dbReference type="PROSITE" id="PS50146">
    <property type="entry name" value="DAGK"/>
    <property type="match status" value="1"/>
</dbReference>
<dbReference type="SMART" id="SM00046">
    <property type="entry name" value="DAGKc"/>
    <property type="match status" value="1"/>
</dbReference>
<comment type="cofactor">
    <cofactor evidence="1">
        <name>Mg(2+)</name>
        <dbReference type="ChEBI" id="CHEBI:18420"/>
    </cofactor>
</comment>
<dbReference type="InterPro" id="IPR045540">
    <property type="entry name" value="YegS/DAGK_C"/>
</dbReference>
<evidence type="ECO:0000313" key="14">
    <source>
        <dbReference type="Proteomes" id="UP000094172"/>
    </source>
</evidence>
<keyword evidence="7" id="KW-0067">ATP-binding</keyword>
<evidence type="ECO:0000256" key="4">
    <source>
        <dbReference type="ARBA" id="ARBA00022723"/>
    </source>
</evidence>
<evidence type="ECO:0000256" key="3">
    <source>
        <dbReference type="ARBA" id="ARBA00022679"/>
    </source>
</evidence>
<evidence type="ECO:0000256" key="10">
    <source>
        <dbReference type="ARBA" id="ARBA00023209"/>
    </source>
</evidence>
<evidence type="ECO:0000256" key="11">
    <source>
        <dbReference type="ARBA" id="ARBA00023264"/>
    </source>
</evidence>
<evidence type="ECO:0000256" key="5">
    <source>
        <dbReference type="ARBA" id="ARBA00022741"/>
    </source>
</evidence>
<dbReference type="Pfam" id="PF00781">
    <property type="entry name" value="DAGK_cat"/>
    <property type="match status" value="1"/>
</dbReference>
<protein>
    <recommendedName>
        <fullName evidence="12">DAGKc domain-containing protein</fullName>
    </recommendedName>
</protein>
<name>A0A1E3VL15_9HYPH</name>
<evidence type="ECO:0000259" key="12">
    <source>
        <dbReference type="PROSITE" id="PS50146"/>
    </source>
</evidence>
<keyword evidence="9" id="KW-0443">Lipid metabolism</keyword>
<dbReference type="EMBL" id="LPWE01000014">
    <property type="protein sequence ID" value="ODR93646.1"/>
    <property type="molecule type" value="Genomic_DNA"/>
</dbReference>
<dbReference type="InterPro" id="IPR017438">
    <property type="entry name" value="ATP-NAD_kinase_N"/>
</dbReference>
<evidence type="ECO:0000256" key="7">
    <source>
        <dbReference type="ARBA" id="ARBA00022840"/>
    </source>
</evidence>
<dbReference type="InterPro" id="IPR001206">
    <property type="entry name" value="Diacylglycerol_kinase_cat_dom"/>
</dbReference>
<reference evidence="13 14" key="1">
    <citation type="journal article" date="2016" name="Environ. Microbiol.">
        <title>New Methyloceanibacter diversity from North Sea sediments includes methanotroph containing solely the soluble methane monooxygenase.</title>
        <authorList>
            <person name="Vekeman B."/>
            <person name="Kerckhof F.M."/>
            <person name="Cremers G."/>
            <person name="de Vos P."/>
            <person name="Vandamme P."/>
            <person name="Boon N."/>
            <person name="Op den Camp H.J."/>
            <person name="Heylen K."/>
        </authorList>
    </citation>
    <scope>NUCLEOTIDE SEQUENCE [LARGE SCALE GENOMIC DNA]</scope>
    <source>
        <strain evidence="13 14">R-67176</strain>
    </source>
</reference>
<keyword evidence="8" id="KW-0460">Magnesium</keyword>
<evidence type="ECO:0000256" key="8">
    <source>
        <dbReference type="ARBA" id="ARBA00022842"/>
    </source>
</evidence>
<dbReference type="SUPFAM" id="SSF111331">
    <property type="entry name" value="NAD kinase/diacylglycerol kinase-like"/>
    <property type="match status" value="1"/>
</dbReference>
<sequence>MPIERPGACLLAREEILSRLDVAAAVEEVRRSSVALDIRTPPSPDALKESIPRAIEEGASRIVVAGGDGTLNAAVDALMGAGLGGQASLGLLPLGTANDFAKSARIPAGDLAEALALACVGQATAIDVGHVNGRYFVNTASLGFGAQVTATTPQDMKKLLGGTAYSIMGLVRAFQAEPHEGRLTLPGGETIETRFLIMVVGNGRFAGGGFDVAPRASLTDGLLDIALITDTATESIGTLLDELSDPAHPENEHVYYRQVPGFTLETTNPLHVTLDGEPTTGSRFEFRCSPQALSMVLGADSLTAKETPA</sequence>
<dbReference type="NCBIfam" id="TIGR00147">
    <property type="entry name" value="YegS/Rv2252/BmrU family lipid kinase"/>
    <property type="match status" value="1"/>
</dbReference>
<dbReference type="Gene3D" id="3.40.50.10330">
    <property type="entry name" value="Probable inorganic polyphosphate/atp-NAD kinase, domain 1"/>
    <property type="match status" value="1"/>
</dbReference>
<feature type="domain" description="DAGKc" evidence="12">
    <location>
        <begin position="25"/>
        <end position="135"/>
    </location>
</feature>
<evidence type="ECO:0000256" key="1">
    <source>
        <dbReference type="ARBA" id="ARBA00001946"/>
    </source>
</evidence>
<dbReference type="GO" id="GO:0005524">
    <property type="term" value="F:ATP binding"/>
    <property type="evidence" value="ECO:0007669"/>
    <property type="project" value="UniProtKB-KW"/>
</dbReference>
<keyword evidence="14" id="KW-1185">Reference proteome</keyword>
<dbReference type="PANTHER" id="PTHR12358">
    <property type="entry name" value="SPHINGOSINE KINASE"/>
    <property type="match status" value="1"/>
</dbReference>
<evidence type="ECO:0000256" key="6">
    <source>
        <dbReference type="ARBA" id="ARBA00022777"/>
    </source>
</evidence>
<dbReference type="GO" id="GO:0005886">
    <property type="term" value="C:plasma membrane"/>
    <property type="evidence" value="ECO:0007669"/>
    <property type="project" value="TreeGrafter"/>
</dbReference>
<dbReference type="InterPro" id="IPR005218">
    <property type="entry name" value="Diacylglycerol/lipid_kinase"/>
</dbReference>
<keyword evidence="3" id="KW-0808">Transferase</keyword>
<dbReference type="InterPro" id="IPR050187">
    <property type="entry name" value="Lipid_Phosphate_FormReg"/>
</dbReference>
<dbReference type="GO" id="GO:0008654">
    <property type="term" value="P:phospholipid biosynthetic process"/>
    <property type="evidence" value="ECO:0007669"/>
    <property type="project" value="UniProtKB-KW"/>
</dbReference>
<keyword evidence="11" id="KW-1208">Phospholipid metabolism</keyword>
<keyword evidence="4" id="KW-0479">Metal-binding</keyword>
<dbReference type="GO" id="GO:0046872">
    <property type="term" value="F:metal ion binding"/>
    <property type="evidence" value="ECO:0007669"/>
    <property type="project" value="UniProtKB-KW"/>
</dbReference>
<dbReference type="GO" id="GO:0016301">
    <property type="term" value="F:kinase activity"/>
    <property type="evidence" value="ECO:0007669"/>
    <property type="project" value="UniProtKB-KW"/>
</dbReference>
<dbReference type="PANTHER" id="PTHR12358:SF106">
    <property type="entry name" value="LIPID KINASE YEGS"/>
    <property type="match status" value="1"/>
</dbReference>
<evidence type="ECO:0000256" key="2">
    <source>
        <dbReference type="ARBA" id="ARBA00022516"/>
    </source>
</evidence>
<gene>
    <name evidence="13" type="ORF">AUC70_12475</name>
</gene>
<accession>A0A1E3VL15</accession>
<dbReference type="Proteomes" id="UP000094172">
    <property type="component" value="Unassembled WGS sequence"/>
</dbReference>
<evidence type="ECO:0000256" key="9">
    <source>
        <dbReference type="ARBA" id="ARBA00023098"/>
    </source>
</evidence>
<keyword evidence="2" id="KW-0444">Lipid biosynthesis</keyword>
<dbReference type="InterPro" id="IPR016064">
    <property type="entry name" value="NAD/diacylglycerol_kinase_sf"/>
</dbReference>